<proteinExistence type="predicted"/>
<sequence>MGRDTCLREFSDSLERVGQYPVNLISTDSYPHRLQSYLARLNDAETKLCCEDGKAKLGFWTCEEQGCGFQSNCVTNVDELGNFYKIDTNFNPGIRDPRCCFTFIHARNSRDRLLISRSMMSLLFTYNQVIPAFLDFVLTFGRREHAQELHYGGFRSESRLLDSSMRIPEMGRSGRNFRLCYNLKSVERSPRQTDWPWSVRQTAIHHTFDIVTGRAAWIVVKGDGLMENRVKEATDPSSRAAASQFDTNSRSFASSLNTHLIYIDWAGENWQSYIDFLEDEAQVESPDGNDELGFCFADLQRAQWLEEKTNGAILVININLSVISEMKKFYQELLRADESSDELSMNCVDDVERFLRRASSAENDLRLQKSRAESLVRVLADRKNLLFGALEYHNMEASRLSAQSMHAVAQQTQQETVSMRIITLVTLFFLPATFICTLMSTDIIRWGSEDGGPPERTVSTGAIEFFFAITLPLSCCTFSAWWYFNRRLTRAQQARDAAMCPV</sequence>
<feature type="domain" description="CorA-like transporter" evidence="2">
    <location>
        <begin position="13"/>
        <end position="284"/>
    </location>
</feature>
<dbReference type="Proteomes" id="UP001430584">
    <property type="component" value="Unassembled WGS sequence"/>
</dbReference>
<evidence type="ECO:0000256" key="1">
    <source>
        <dbReference type="SAM" id="Phobius"/>
    </source>
</evidence>
<reference evidence="3 4" key="1">
    <citation type="submission" date="2024-02" db="EMBL/GenBank/DDBJ databases">
        <title>De novo assembly and annotation of 12 fungi associated with fruit tree decline syndrome in Ontario, Canada.</title>
        <authorList>
            <person name="Sulman M."/>
            <person name="Ellouze W."/>
            <person name="Ilyukhin E."/>
        </authorList>
    </citation>
    <scope>NUCLEOTIDE SEQUENCE [LARGE SCALE GENOMIC DNA]</scope>
    <source>
        <strain evidence="3 4">FDS-637</strain>
    </source>
</reference>
<keyword evidence="1" id="KW-0472">Membrane</keyword>
<feature type="transmembrane region" description="Helical" evidence="1">
    <location>
        <begin position="421"/>
        <end position="441"/>
    </location>
</feature>
<feature type="transmembrane region" description="Helical" evidence="1">
    <location>
        <begin position="461"/>
        <end position="484"/>
    </location>
</feature>
<name>A0ABR3BXG2_9PEZI</name>
<evidence type="ECO:0000313" key="4">
    <source>
        <dbReference type="Proteomes" id="UP001430584"/>
    </source>
</evidence>
<keyword evidence="1" id="KW-1133">Transmembrane helix</keyword>
<dbReference type="InterPro" id="IPR058257">
    <property type="entry name" value="CorA-like_dom"/>
</dbReference>
<evidence type="ECO:0000313" key="3">
    <source>
        <dbReference type="EMBL" id="KAL0253079.1"/>
    </source>
</evidence>
<comment type="caution">
    <text evidence="3">The sequence shown here is derived from an EMBL/GenBank/DDBJ whole genome shotgun (WGS) entry which is preliminary data.</text>
</comment>
<dbReference type="Pfam" id="PF26616">
    <property type="entry name" value="CorA-like"/>
    <property type="match status" value="1"/>
</dbReference>
<dbReference type="GeneID" id="92014614"/>
<gene>
    <name evidence="3" type="ORF">SLS55_010529</name>
</gene>
<dbReference type="Gene3D" id="1.20.58.340">
    <property type="entry name" value="Magnesium transport protein CorA, transmembrane region"/>
    <property type="match status" value="1"/>
</dbReference>
<keyword evidence="4" id="KW-1185">Reference proteome</keyword>
<organism evidence="3 4">
    <name type="scientific">Diplodia seriata</name>
    <dbReference type="NCBI Taxonomy" id="420778"/>
    <lineage>
        <taxon>Eukaryota</taxon>
        <taxon>Fungi</taxon>
        <taxon>Dikarya</taxon>
        <taxon>Ascomycota</taxon>
        <taxon>Pezizomycotina</taxon>
        <taxon>Dothideomycetes</taxon>
        <taxon>Dothideomycetes incertae sedis</taxon>
        <taxon>Botryosphaeriales</taxon>
        <taxon>Botryosphaeriaceae</taxon>
        <taxon>Diplodia</taxon>
    </lineage>
</organism>
<evidence type="ECO:0000259" key="2">
    <source>
        <dbReference type="Pfam" id="PF26616"/>
    </source>
</evidence>
<keyword evidence="1" id="KW-0812">Transmembrane</keyword>
<protein>
    <recommendedName>
        <fullName evidence="2">CorA-like transporter domain-containing protein</fullName>
    </recommendedName>
</protein>
<dbReference type="EMBL" id="JAJVCZ030000013">
    <property type="protein sequence ID" value="KAL0253079.1"/>
    <property type="molecule type" value="Genomic_DNA"/>
</dbReference>
<dbReference type="RefSeq" id="XP_066627723.1">
    <property type="nucleotide sequence ID" value="XM_066781911.1"/>
</dbReference>
<accession>A0ABR3BXG2</accession>